<evidence type="ECO:0000313" key="1">
    <source>
        <dbReference type="EMBL" id="VAW79805.1"/>
    </source>
</evidence>
<proteinExistence type="predicted"/>
<protein>
    <submittedName>
        <fullName evidence="1">Uncharacterized protein</fullName>
    </submittedName>
</protein>
<organism evidence="1">
    <name type="scientific">hydrothermal vent metagenome</name>
    <dbReference type="NCBI Taxonomy" id="652676"/>
    <lineage>
        <taxon>unclassified sequences</taxon>
        <taxon>metagenomes</taxon>
        <taxon>ecological metagenomes</taxon>
    </lineage>
</organism>
<dbReference type="AlphaFoldDB" id="A0A3B0YFZ1"/>
<reference evidence="1" key="1">
    <citation type="submission" date="2018-06" db="EMBL/GenBank/DDBJ databases">
        <authorList>
            <person name="Zhirakovskaya E."/>
        </authorList>
    </citation>
    <scope>NUCLEOTIDE SEQUENCE</scope>
</reference>
<accession>A0A3B0YFZ1</accession>
<gene>
    <name evidence="1" type="ORF">MNBD_GAMMA12-62</name>
</gene>
<name>A0A3B0YFZ1_9ZZZZ</name>
<dbReference type="EMBL" id="UOFL01000182">
    <property type="protein sequence ID" value="VAW79805.1"/>
    <property type="molecule type" value="Genomic_DNA"/>
</dbReference>
<sequence length="392" mass="42420">MKYINNIKIRILLVGCLIAVSGTVHAVVTVVTGNTSNRNIAVGQTSSKTITWTVTMGTATPGPFITSAGVAFYANTPSGALLGTSLKILTRTVPGPGTYVLIDNITIPSSIVYSASKQGVSRIAVVRNFTDNVGSANGFANLDITGSGASGFTINAVSVRFDNNQPQRVIKRLQQHKAYIKLTYSGSGLLRGLWEIATPSSTIGQAVYRPLRVVRKHLPGTGIYKLYSPRLPTQTQGVYLVRFRITAPAVSFSDPLIRYFVYSGKKPRLSPVSVFLHQPGPSTALNNKTVFRWNKISQASALRLEFYAVKKNSSLNLGLPSLGQSDDQTSQIKGPLVAGKLLKGSTQKTNISTLTLARLKPGHWYLWRLVVFNKEGNIIGVSKPRKVYSPAK</sequence>